<keyword evidence="5" id="KW-0411">Iron-sulfur</keyword>
<dbReference type="SUPFAM" id="SSF51905">
    <property type="entry name" value="FAD/NAD(P)-binding domain"/>
    <property type="match status" value="1"/>
</dbReference>
<evidence type="ECO:0000256" key="2">
    <source>
        <dbReference type="ARBA" id="ARBA00022723"/>
    </source>
</evidence>
<evidence type="ECO:0000313" key="8">
    <source>
        <dbReference type="Proteomes" id="UP000428260"/>
    </source>
</evidence>
<reference evidence="7 8" key="1">
    <citation type="submission" date="2019-11" db="EMBL/GenBank/DDBJ databases">
        <authorList>
            <person name="Zheng R.K."/>
            <person name="Sun C.M."/>
        </authorList>
    </citation>
    <scope>NUCLEOTIDE SEQUENCE [LARGE SCALE GENOMIC DNA]</scope>
    <source>
        <strain evidence="7 8">WC007</strain>
    </source>
</reference>
<dbReference type="InterPro" id="IPR039650">
    <property type="entry name" value="HdrA-like"/>
</dbReference>
<keyword evidence="6" id="KW-0732">Signal</keyword>
<evidence type="ECO:0000256" key="4">
    <source>
        <dbReference type="ARBA" id="ARBA00023004"/>
    </source>
</evidence>
<dbReference type="Proteomes" id="UP000428260">
    <property type="component" value="Chromosome"/>
</dbReference>
<protein>
    <submittedName>
        <fullName evidence="7">FAD-dependent oxidoreductase</fullName>
    </submittedName>
</protein>
<keyword evidence="4" id="KW-0408">Iron</keyword>
<dbReference type="AlphaFoldDB" id="A0A6I6JYB7"/>
<evidence type="ECO:0000256" key="5">
    <source>
        <dbReference type="ARBA" id="ARBA00023014"/>
    </source>
</evidence>
<dbReference type="PANTHER" id="PTHR43498:SF1">
    <property type="entry name" value="COB--COM HETERODISULFIDE REDUCTASE IRON-SULFUR SUBUNIT A"/>
    <property type="match status" value="1"/>
</dbReference>
<feature type="signal peptide" evidence="6">
    <location>
        <begin position="1"/>
        <end position="25"/>
    </location>
</feature>
<evidence type="ECO:0000256" key="6">
    <source>
        <dbReference type="SAM" id="SignalP"/>
    </source>
</evidence>
<dbReference type="GO" id="GO:0016491">
    <property type="term" value="F:oxidoreductase activity"/>
    <property type="evidence" value="ECO:0007669"/>
    <property type="project" value="UniProtKB-KW"/>
</dbReference>
<evidence type="ECO:0000313" key="7">
    <source>
        <dbReference type="EMBL" id="QGY48156.1"/>
    </source>
</evidence>
<accession>A0A6I6JYB7</accession>
<evidence type="ECO:0000256" key="1">
    <source>
        <dbReference type="ARBA" id="ARBA00022485"/>
    </source>
</evidence>
<keyword evidence="2" id="KW-0479">Metal-binding</keyword>
<dbReference type="GO" id="GO:0046872">
    <property type="term" value="F:metal ion binding"/>
    <property type="evidence" value="ECO:0007669"/>
    <property type="project" value="UniProtKB-KW"/>
</dbReference>
<sequence length="454" mass="49740">MKRRQMIKNMGALSVGIASAPFAKAEPPTKIKSENKINCDILVIGGGTAGTIAAIQAARCGAKTILIESGSQLGGTITTGGVAFPGLFHAWGKQIVGGIGWEIVSECIKMNGDQMPNFNVIINNTTVRHWRHQVAINSALYVLLAEEKCIDADVDIRYYESPVAVEFKKNNWVVETAGKGSNTQIKCNQIIDCTGNALITSMVGCKVLREKETQPGSLLFALEGYDYSKLNLDKIPKRYHNLLRQNMLVNSEKEETPNNFPTTSPYNYVYVPEADSTSSVTHTDANIRGRKELLKVLRELKTFPGCENIRIASLKTETAVRETYRISGLYKITHDDYINGVDFEDAVSYSFYPVDLHREGKTIHQEYLENGAVGKIPLRALIPKSSKNLIVAGRCVSSDRMANSALRVQASCMGMGQAAAVTAFLAHKMNVSPEEVPATEVRSELAKHGAIVPE</sequence>
<proteinExistence type="predicted"/>
<dbReference type="Pfam" id="PF12831">
    <property type="entry name" value="FAD_oxidored"/>
    <property type="match status" value="1"/>
</dbReference>
<organism evidence="7 8">
    <name type="scientific">Maribellus comscasis</name>
    <dbReference type="NCBI Taxonomy" id="2681766"/>
    <lineage>
        <taxon>Bacteria</taxon>
        <taxon>Pseudomonadati</taxon>
        <taxon>Bacteroidota</taxon>
        <taxon>Bacteroidia</taxon>
        <taxon>Marinilabiliales</taxon>
        <taxon>Prolixibacteraceae</taxon>
        <taxon>Maribellus</taxon>
    </lineage>
</organism>
<dbReference type="Gene3D" id="3.50.50.60">
    <property type="entry name" value="FAD/NAD(P)-binding domain"/>
    <property type="match status" value="1"/>
</dbReference>
<feature type="chain" id="PRO_5026197801" evidence="6">
    <location>
        <begin position="26"/>
        <end position="454"/>
    </location>
</feature>
<dbReference type="KEGG" id="mcos:GM418_18770"/>
<dbReference type="InterPro" id="IPR036188">
    <property type="entry name" value="FAD/NAD-bd_sf"/>
</dbReference>
<gene>
    <name evidence="7" type="ORF">GM418_18770</name>
</gene>
<dbReference type="PANTHER" id="PTHR43498">
    <property type="entry name" value="FERREDOXIN:COB-COM HETERODISULFIDE REDUCTASE SUBUNIT A"/>
    <property type="match status" value="1"/>
</dbReference>
<name>A0A6I6JYB7_9BACT</name>
<dbReference type="GO" id="GO:0051539">
    <property type="term" value="F:4 iron, 4 sulfur cluster binding"/>
    <property type="evidence" value="ECO:0007669"/>
    <property type="project" value="UniProtKB-KW"/>
</dbReference>
<evidence type="ECO:0000256" key="3">
    <source>
        <dbReference type="ARBA" id="ARBA00023002"/>
    </source>
</evidence>
<keyword evidence="1" id="KW-0004">4Fe-4S</keyword>
<keyword evidence="3" id="KW-0560">Oxidoreductase</keyword>
<keyword evidence="8" id="KW-1185">Reference proteome</keyword>
<dbReference type="EMBL" id="CP046401">
    <property type="protein sequence ID" value="QGY48156.1"/>
    <property type="molecule type" value="Genomic_DNA"/>
</dbReference>